<keyword evidence="3" id="KW-1185">Reference proteome</keyword>
<dbReference type="RefSeq" id="WP_163042583.1">
    <property type="nucleotide sequence ID" value="NZ_JAAAMJ010000001.1"/>
</dbReference>
<keyword evidence="1" id="KW-0472">Membrane</keyword>
<evidence type="ECO:0000313" key="2">
    <source>
        <dbReference type="EMBL" id="NDV85895.1"/>
    </source>
</evidence>
<comment type="caution">
    <text evidence="2">The sequence shown here is derived from an EMBL/GenBank/DDBJ whole genome shotgun (WGS) entry which is preliminary data.</text>
</comment>
<dbReference type="Proteomes" id="UP000476332">
    <property type="component" value="Unassembled WGS sequence"/>
</dbReference>
<keyword evidence="1" id="KW-0812">Transmembrane</keyword>
<protein>
    <submittedName>
        <fullName evidence="2">Uncharacterized protein</fullName>
    </submittedName>
</protein>
<gene>
    <name evidence="2" type="ORF">GTW51_04170</name>
</gene>
<reference evidence="2 3" key="1">
    <citation type="submission" date="2020-01" db="EMBL/GenBank/DDBJ databases">
        <title>Genomes of bacteria type strains.</title>
        <authorList>
            <person name="Chen J."/>
            <person name="Zhu S."/>
            <person name="Chen J."/>
        </authorList>
    </citation>
    <scope>NUCLEOTIDE SEQUENCE [LARGE SCALE GENOMIC DNA]</scope>
    <source>
        <strain evidence="2 3">KCTC 52919</strain>
    </source>
</reference>
<evidence type="ECO:0000256" key="1">
    <source>
        <dbReference type="SAM" id="Phobius"/>
    </source>
</evidence>
<accession>A0A6L9MDN7</accession>
<feature type="transmembrane region" description="Helical" evidence="1">
    <location>
        <begin position="98"/>
        <end position="117"/>
    </location>
</feature>
<dbReference type="EMBL" id="JAAAMJ010000001">
    <property type="protein sequence ID" value="NDV85895.1"/>
    <property type="molecule type" value="Genomic_DNA"/>
</dbReference>
<organism evidence="2 3">
    <name type="scientific">Aurantimonas aggregata</name>
    <dbReference type="NCBI Taxonomy" id="2047720"/>
    <lineage>
        <taxon>Bacteria</taxon>
        <taxon>Pseudomonadati</taxon>
        <taxon>Pseudomonadota</taxon>
        <taxon>Alphaproteobacteria</taxon>
        <taxon>Hyphomicrobiales</taxon>
        <taxon>Aurantimonadaceae</taxon>
        <taxon>Aurantimonas</taxon>
    </lineage>
</organism>
<proteinExistence type="predicted"/>
<sequence length="154" mass="15890">MDLKTFDDRLLRYGPDIASWPPDESADAQFLVATDDAARARLEADQVLAVLVTRAARSIPDDAAILAGVQERIAGTSGSSRAAGLESILARRLTPAPVAAGALATMLIAVGLGYALATQPTGVPDDLLLAIAEGNFAGAELGRPGEALLWPGRS</sequence>
<dbReference type="AlphaFoldDB" id="A0A6L9MDN7"/>
<name>A0A6L9MDN7_9HYPH</name>
<evidence type="ECO:0000313" key="3">
    <source>
        <dbReference type="Proteomes" id="UP000476332"/>
    </source>
</evidence>
<keyword evidence="1" id="KW-1133">Transmembrane helix</keyword>